<dbReference type="OrthoDB" id="416454at2759"/>
<protein>
    <submittedName>
        <fullName evidence="3">RNA-directed DNA polymerase from mobile element jockey</fullName>
    </submittedName>
</protein>
<keyword evidence="4" id="KW-1185">Reference proteome</keyword>
<dbReference type="GO" id="GO:0003964">
    <property type="term" value="F:RNA-directed DNA polymerase activity"/>
    <property type="evidence" value="ECO:0007669"/>
    <property type="project" value="UniProtKB-KW"/>
</dbReference>
<dbReference type="AlphaFoldDB" id="A0A2B4R915"/>
<comment type="caution">
    <text evidence="3">The sequence shown here is derived from an EMBL/GenBank/DDBJ whole genome shotgun (WGS) entry which is preliminary data.</text>
</comment>
<evidence type="ECO:0000313" key="3">
    <source>
        <dbReference type="EMBL" id="PFX12878.1"/>
    </source>
</evidence>
<keyword evidence="3" id="KW-0548">Nucleotidyltransferase</keyword>
<sequence>MVFLAAPEKFVVLDITVNMDVHPHPGPEEVDNDHGKRKQSSNSSDSACQPAIGQQRVIRNGFIGKWKSVNKGTTQGSVSGPHLFNVFLSDLEIHLDNKSVLVKYADDTTIISPVIGDNDNSIALINQFSQWSRSNGMCSNPSKCKEIIFRKKGCTIEFPMVSGIPQTKELTILGVTFQEDTYSKTALNDLATGELGFTQYT</sequence>
<evidence type="ECO:0000313" key="4">
    <source>
        <dbReference type="Proteomes" id="UP000225706"/>
    </source>
</evidence>
<keyword evidence="3" id="KW-0695">RNA-directed DNA polymerase</keyword>
<dbReference type="Proteomes" id="UP000225706">
    <property type="component" value="Unassembled WGS sequence"/>
</dbReference>
<name>A0A2B4R915_STYPI</name>
<feature type="region of interest" description="Disordered" evidence="1">
    <location>
        <begin position="22"/>
        <end position="50"/>
    </location>
</feature>
<reference evidence="4" key="1">
    <citation type="journal article" date="2017" name="bioRxiv">
        <title>Comparative analysis of the genomes of Stylophora pistillata and Acropora digitifera provides evidence for extensive differences between species of corals.</title>
        <authorList>
            <person name="Voolstra C.R."/>
            <person name="Li Y."/>
            <person name="Liew Y.J."/>
            <person name="Baumgarten S."/>
            <person name="Zoccola D."/>
            <person name="Flot J.-F."/>
            <person name="Tambutte S."/>
            <person name="Allemand D."/>
            <person name="Aranda M."/>
        </authorList>
    </citation>
    <scope>NUCLEOTIDE SEQUENCE [LARGE SCALE GENOMIC DNA]</scope>
</reference>
<dbReference type="Pfam" id="PF00078">
    <property type="entry name" value="RVT_1"/>
    <property type="match status" value="1"/>
</dbReference>
<dbReference type="PROSITE" id="PS50878">
    <property type="entry name" value="RT_POL"/>
    <property type="match status" value="1"/>
</dbReference>
<keyword evidence="3" id="KW-0808">Transferase</keyword>
<dbReference type="PANTHER" id="PTHR33332">
    <property type="entry name" value="REVERSE TRANSCRIPTASE DOMAIN-CONTAINING PROTEIN"/>
    <property type="match status" value="1"/>
</dbReference>
<dbReference type="InterPro" id="IPR000477">
    <property type="entry name" value="RT_dom"/>
</dbReference>
<dbReference type="EMBL" id="LSMT01001146">
    <property type="protein sequence ID" value="PFX12878.1"/>
    <property type="molecule type" value="Genomic_DNA"/>
</dbReference>
<evidence type="ECO:0000256" key="1">
    <source>
        <dbReference type="SAM" id="MobiDB-lite"/>
    </source>
</evidence>
<proteinExistence type="predicted"/>
<gene>
    <name evidence="3" type="primary">pol</name>
    <name evidence="3" type="ORF">AWC38_SpisGene23094</name>
</gene>
<accession>A0A2B4R915</accession>
<organism evidence="3 4">
    <name type="scientific">Stylophora pistillata</name>
    <name type="common">Smooth cauliflower coral</name>
    <dbReference type="NCBI Taxonomy" id="50429"/>
    <lineage>
        <taxon>Eukaryota</taxon>
        <taxon>Metazoa</taxon>
        <taxon>Cnidaria</taxon>
        <taxon>Anthozoa</taxon>
        <taxon>Hexacorallia</taxon>
        <taxon>Scleractinia</taxon>
        <taxon>Astrocoeniina</taxon>
        <taxon>Pocilloporidae</taxon>
        <taxon>Stylophora</taxon>
    </lineage>
</organism>
<dbReference type="STRING" id="50429.A0A2B4R915"/>
<feature type="domain" description="Reverse transcriptase" evidence="2">
    <location>
        <begin position="1"/>
        <end position="177"/>
    </location>
</feature>
<evidence type="ECO:0000259" key="2">
    <source>
        <dbReference type="PROSITE" id="PS50878"/>
    </source>
</evidence>